<proteinExistence type="predicted"/>
<reference evidence="5 6" key="1">
    <citation type="submission" date="2015-01" db="EMBL/GenBank/DDBJ databases">
        <title>Lifestyle Evolution in Cyanobacterial Symbionts of Sponges.</title>
        <authorList>
            <person name="Burgsdorf I."/>
            <person name="Slaby B.M."/>
            <person name="Handley K.M."/>
            <person name="Haber M."/>
            <person name="Blom J."/>
            <person name="Marshall C.W."/>
            <person name="Gilbert J.A."/>
            <person name="Hentschel U."/>
            <person name="Steindler L."/>
        </authorList>
    </citation>
    <scope>NUCLEOTIDE SEQUENCE [LARGE SCALE GENOMIC DNA]</scope>
    <source>
        <strain evidence="5">SP3</strain>
    </source>
</reference>
<evidence type="ECO:0000256" key="3">
    <source>
        <dbReference type="ARBA" id="ARBA00023163"/>
    </source>
</evidence>
<dbReference type="PRINTS" id="PR00038">
    <property type="entry name" value="HTHLUXR"/>
</dbReference>
<dbReference type="InterPro" id="IPR000792">
    <property type="entry name" value="Tscrpt_reg_LuxR_C"/>
</dbReference>
<dbReference type="PANTHER" id="PTHR44688:SF16">
    <property type="entry name" value="DNA-BINDING TRANSCRIPTIONAL ACTIVATOR DEVR_DOSR"/>
    <property type="match status" value="1"/>
</dbReference>
<name>A0A0G2HLM9_9SYNE</name>
<sequence>MLLCTRPLQVSSPIPDRTQCAEPLAGTSMVVVCDRQDILSLVLISSVVLFPQALNLELSTCATHGLALIRTKQPQLLVCIEPLVEGDTLALVSQAKRLPAAPKILLICNSSDSQFPDMVMEACCDGILGANSADAGTIFQALRVVLGGDTYRDHPVTTASQNGAGLNRFQGDCKLTARERQVLQLIVRGYSNQEISRQLHLGPSTVKTHVSHLLDKLDARDRTQAAVRAIALRLVPWPSVEPTVRQEV</sequence>
<comment type="caution">
    <text evidence="5">The sequence shown here is derived from an EMBL/GenBank/DDBJ whole genome shotgun (WGS) entry which is preliminary data.</text>
</comment>
<dbReference type="Pfam" id="PF00196">
    <property type="entry name" value="GerE"/>
    <property type="match status" value="1"/>
</dbReference>
<dbReference type="PATRIC" id="fig|1604020.3.peg.2602"/>
<dbReference type="Proteomes" id="UP000035067">
    <property type="component" value="Unassembled WGS sequence"/>
</dbReference>
<feature type="domain" description="HTH luxR-type" evidence="4">
    <location>
        <begin position="168"/>
        <end position="233"/>
    </location>
</feature>
<dbReference type="Gene3D" id="3.40.50.2300">
    <property type="match status" value="1"/>
</dbReference>
<evidence type="ECO:0000256" key="1">
    <source>
        <dbReference type="ARBA" id="ARBA00023015"/>
    </source>
</evidence>
<dbReference type="PROSITE" id="PS50043">
    <property type="entry name" value="HTH_LUXR_2"/>
    <property type="match status" value="1"/>
</dbReference>
<dbReference type="GO" id="GO:0006355">
    <property type="term" value="P:regulation of DNA-templated transcription"/>
    <property type="evidence" value="ECO:0007669"/>
    <property type="project" value="InterPro"/>
</dbReference>
<dbReference type="PANTHER" id="PTHR44688">
    <property type="entry name" value="DNA-BINDING TRANSCRIPTIONAL ACTIVATOR DEVR_DOSR"/>
    <property type="match status" value="1"/>
</dbReference>
<evidence type="ECO:0000313" key="6">
    <source>
        <dbReference type="Proteomes" id="UP000035067"/>
    </source>
</evidence>
<protein>
    <recommendedName>
        <fullName evidence="4">HTH luxR-type domain-containing protein</fullName>
    </recommendedName>
</protein>
<dbReference type="PROSITE" id="PS00622">
    <property type="entry name" value="HTH_LUXR_1"/>
    <property type="match status" value="1"/>
</dbReference>
<dbReference type="AlphaFoldDB" id="A0A0G2HLM9"/>
<keyword evidence="2" id="KW-0238">DNA-binding</keyword>
<dbReference type="GO" id="GO:0003677">
    <property type="term" value="F:DNA binding"/>
    <property type="evidence" value="ECO:0007669"/>
    <property type="project" value="UniProtKB-KW"/>
</dbReference>
<organism evidence="5 6">
    <name type="scientific">Candidatus Synechococcus spongiarum SP3</name>
    <dbReference type="NCBI Taxonomy" id="1604020"/>
    <lineage>
        <taxon>Bacteria</taxon>
        <taxon>Bacillati</taxon>
        <taxon>Cyanobacteriota</taxon>
        <taxon>Cyanophyceae</taxon>
        <taxon>Synechococcales</taxon>
        <taxon>Synechococcaceae</taxon>
        <taxon>Synechococcus</taxon>
    </lineage>
</organism>
<dbReference type="SUPFAM" id="SSF46894">
    <property type="entry name" value="C-terminal effector domain of the bipartite response regulators"/>
    <property type="match status" value="1"/>
</dbReference>
<evidence type="ECO:0000259" key="4">
    <source>
        <dbReference type="PROSITE" id="PS50043"/>
    </source>
</evidence>
<dbReference type="InterPro" id="IPR016032">
    <property type="entry name" value="Sig_transdc_resp-reg_C-effctor"/>
</dbReference>
<dbReference type="EMBL" id="JXQG01000016">
    <property type="protein sequence ID" value="KKZ12618.1"/>
    <property type="molecule type" value="Genomic_DNA"/>
</dbReference>
<keyword evidence="1" id="KW-0805">Transcription regulation</keyword>
<evidence type="ECO:0000256" key="2">
    <source>
        <dbReference type="ARBA" id="ARBA00023125"/>
    </source>
</evidence>
<dbReference type="CDD" id="cd06170">
    <property type="entry name" value="LuxR_C_like"/>
    <property type="match status" value="1"/>
</dbReference>
<keyword evidence="3" id="KW-0804">Transcription</keyword>
<gene>
    <name evidence="5" type="ORF">TE42_03975</name>
</gene>
<evidence type="ECO:0000313" key="5">
    <source>
        <dbReference type="EMBL" id="KKZ12618.1"/>
    </source>
</evidence>
<dbReference type="SMART" id="SM00421">
    <property type="entry name" value="HTH_LUXR"/>
    <property type="match status" value="1"/>
</dbReference>
<accession>A0A0G2HLM9</accession>